<protein>
    <submittedName>
        <fullName evidence="11">Endo-polygalacturonase</fullName>
    </submittedName>
</protein>
<evidence type="ECO:0000256" key="9">
    <source>
        <dbReference type="RuleBase" id="RU361169"/>
    </source>
</evidence>
<keyword evidence="5" id="KW-0119">Carbohydrate metabolism</keyword>
<evidence type="ECO:0000256" key="2">
    <source>
        <dbReference type="ARBA" id="ARBA00022737"/>
    </source>
</evidence>
<dbReference type="Pfam" id="PF00295">
    <property type="entry name" value="Glyco_hydro_28"/>
    <property type="match status" value="1"/>
</dbReference>
<evidence type="ECO:0000256" key="6">
    <source>
        <dbReference type="ARBA" id="ARBA00023295"/>
    </source>
</evidence>
<evidence type="ECO:0000256" key="7">
    <source>
        <dbReference type="ARBA" id="ARBA00023326"/>
    </source>
</evidence>
<accession>A0A3E5BB19</accession>
<comment type="caution">
    <text evidence="11">The sequence shown here is derived from an EMBL/GenBank/DDBJ whole genome shotgun (WGS) entry which is preliminary data.</text>
</comment>
<dbReference type="PANTHER" id="PTHR31736:SF9">
    <property type="entry name" value="ENDO-XYLOGALACTURONAN HYDROLASE A-RELATED"/>
    <property type="match status" value="1"/>
</dbReference>
<feature type="chain" id="PRO_5017689309" evidence="10">
    <location>
        <begin position="22"/>
        <end position="505"/>
    </location>
</feature>
<evidence type="ECO:0000313" key="11">
    <source>
        <dbReference type="EMBL" id="RGN34756.1"/>
    </source>
</evidence>
<dbReference type="GO" id="GO:0000272">
    <property type="term" value="P:polysaccharide catabolic process"/>
    <property type="evidence" value="ECO:0007669"/>
    <property type="project" value="UniProtKB-KW"/>
</dbReference>
<evidence type="ECO:0000256" key="5">
    <source>
        <dbReference type="ARBA" id="ARBA00023277"/>
    </source>
</evidence>
<evidence type="ECO:0000256" key="4">
    <source>
        <dbReference type="ARBA" id="ARBA00023180"/>
    </source>
</evidence>
<keyword evidence="3 9" id="KW-0378">Hydrolase</keyword>
<proteinExistence type="inferred from homology"/>
<dbReference type="InterPro" id="IPR012334">
    <property type="entry name" value="Pectin_lyas_fold"/>
</dbReference>
<dbReference type="PANTHER" id="PTHR31736">
    <property type="match status" value="1"/>
</dbReference>
<dbReference type="Proteomes" id="UP000260983">
    <property type="component" value="Unassembled WGS sequence"/>
</dbReference>
<keyword evidence="4" id="KW-0325">Glycoprotein</keyword>
<keyword evidence="7" id="KW-0624">Polysaccharide degradation</keyword>
<evidence type="ECO:0000256" key="1">
    <source>
        <dbReference type="ARBA" id="ARBA00008834"/>
    </source>
</evidence>
<evidence type="ECO:0000256" key="8">
    <source>
        <dbReference type="ARBA" id="ARBA00037278"/>
    </source>
</evidence>
<gene>
    <name evidence="11" type="ORF">DXB65_12885</name>
</gene>
<dbReference type="AlphaFoldDB" id="A0A3E5BB19"/>
<comment type="similarity">
    <text evidence="1 9">Belongs to the glycosyl hydrolase 28 family.</text>
</comment>
<sequence>MKRIFTLLSFAFLLGSLPLHAKVIAYPAPIGEDLSLDYTIEVNGLAVPVYLAKTQHHDKKYSIAYFDFSGSVTVTIKSQFPLTHLAILPDRYGIDAQVDGNIATFTLDSPVDISFEPAGCNSPLLLFTNPLETDIPDKNDSNVIYFGPGEHNPMNGLIKLGSNQTLYIAGGAVVNAGIEATGDNITIKGRGILDGSDWEHNAGPTDFMVNATDCNNLVMEDIIIKGSYYWTVVPQRCDRVLIDHIRLAGSRVGNDDGINPCNSSNVTIRNCFLRTDDDAISPKGITRAGGEDTSKSVENILVENCVFWVDFANIFRIATESSCPAIRNFTARNIDVIHFPDRDRVQIFWLHPTGEMIMENLTFENIRINGKIPYNLIKLTPMLELVGTRPMVVPRPNNVVSGPGRRGMGSRGYGEFVVIPSTGPYIHNVVFRDIYTYGGYTNSERKRGAVLFQGINDTKDVAGITLNNVTYYGLPVLPDDSNVIIGEFVKQVQYLQSESSELENR</sequence>
<dbReference type="InterPro" id="IPR000743">
    <property type="entry name" value="Glyco_hydro_28"/>
</dbReference>
<evidence type="ECO:0000313" key="12">
    <source>
        <dbReference type="Proteomes" id="UP000260983"/>
    </source>
</evidence>
<keyword evidence="2" id="KW-0677">Repeat</keyword>
<keyword evidence="10" id="KW-0732">Signal</keyword>
<organism evidence="11 12">
    <name type="scientific">Bacteroides oleiciplenus</name>
    <dbReference type="NCBI Taxonomy" id="626931"/>
    <lineage>
        <taxon>Bacteria</taxon>
        <taxon>Pseudomonadati</taxon>
        <taxon>Bacteroidota</taxon>
        <taxon>Bacteroidia</taxon>
        <taxon>Bacteroidales</taxon>
        <taxon>Bacteroidaceae</taxon>
        <taxon>Bacteroides</taxon>
    </lineage>
</organism>
<comment type="function">
    <text evidence="8">Pectinolytic enzyme involved in the degradation of xylogalacturonan (xga), a galacturonan backbone heavily substituted with xylose, and which is one important component of the hairy regions of pectin. Activity requires a galacturonic acid backbone substituted with xylose.</text>
</comment>
<keyword evidence="6 9" id="KW-0326">Glycosidase</keyword>
<dbReference type="Gene3D" id="2.160.20.10">
    <property type="entry name" value="Single-stranded right-handed beta-helix, Pectin lyase-like"/>
    <property type="match status" value="1"/>
</dbReference>
<evidence type="ECO:0000256" key="10">
    <source>
        <dbReference type="SAM" id="SignalP"/>
    </source>
</evidence>
<reference evidence="11 12" key="1">
    <citation type="submission" date="2018-08" db="EMBL/GenBank/DDBJ databases">
        <title>A genome reference for cultivated species of the human gut microbiota.</title>
        <authorList>
            <person name="Zou Y."/>
            <person name="Xue W."/>
            <person name="Luo G."/>
        </authorList>
    </citation>
    <scope>NUCLEOTIDE SEQUENCE [LARGE SCALE GENOMIC DNA]</scope>
    <source>
        <strain evidence="11 12">OM05-15BH</strain>
    </source>
</reference>
<name>A0A3E5BB19_9BACE</name>
<evidence type="ECO:0000256" key="3">
    <source>
        <dbReference type="ARBA" id="ARBA00022801"/>
    </source>
</evidence>
<dbReference type="InterPro" id="IPR011050">
    <property type="entry name" value="Pectin_lyase_fold/virulence"/>
</dbReference>
<dbReference type="SUPFAM" id="SSF51126">
    <property type="entry name" value="Pectin lyase-like"/>
    <property type="match status" value="1"/>
</dbReference>
<feature type="signal peptide" evidence="10">
    <location>
        <begin position="1"/>
        <end position="21"/>
    </location>
</feature>
<dbReference type="GO" id="GO:0004650">
    <property type="term" value="F:polygalacturonase activity"/>
    <property type="evidence" value="ECO:0007669"/>
    <property type="project" value="InterPro"/>
</dbReference>
<dbReference type="EMBL" id="QSUL01000008">
    <property type="protein sequence ID" value="RGN34756.1"/>
    <property type="molecule type" value="Genomic_DNA"/>
</dbReference>